<accession>A0ABS7KM39</accession>
<dbReference type="EMBL" id="JACLIC010000031">
    <property type="protein sequence ID" value="MBY0205247.1"/>
    <property type="molecule type" value="Genomic_DNA"/>
</dbReference>
<keyword evidence="2" id="KW-1185">Reference proteome</keyword>
<dbReference type="Proteomes" id="UP000706031">
    <property type="component" value="Unassembled WGS sequence"/>
</dbReference>
<organism evidence="1 2">
    <name type="scientific">Paenibacillus cucumis</name>
    <name type="common">ex Kampfer et al. 2016</name>
    <dbReference type="NCBI Taxonomy" id="1776858"/>
    <lineage>
        <taxon>Bacteria</taxon>
        <taxon>Bacillati</taxon>
        <taxon>Bacillota</taxon>
        <taxon>Bacilli</taxon>
        <taxon>Bacillales</taxon>
        <taxon>Paenibacillaceae</taxon>
        <taxon>Paenibacillus</taxon>
    </lineage>
</organism>
<gene>
    <name evidence="1" type="ORF">H7T88_18650</name>
</gene>
<name>A0ABS7KM39_9BACL</name>
<evidence type="ECO:0000313" key="2">
    <source>
        <dbReference type="Proteomes" id="UP000706031"/>
    </source>
</evidence>
<sequence>MPIPQIPPLNQDADLEQVKTYVIRLERTLNFLLENGLDSENMFEVGGWRVQNDTLASKDGDVGMTTSGSAATDIRLWAGSTDPNTAPWRVTKGGKMYTTGAVIQSSNGYPRVEMNPDENLFGAYASATNYLAVLALGSSMSPQLLFSAPSSNMFMFVSGSSAILGATSADIRISSNRNVYLSPGANVYDVITPFDQFKDSSTNQTLYSMLLGKASAGVSTGSSGSHNHGIAAGTQLMVSGGGTVTWQVAPTHTHTQI</sequence>
<reference evidence="1 2" key="1">
    <citation type="submission" date="2020-08" db="EMBL/GenBank/DDBJ databases">
        <title>Fungal Genomes of the International Space Station.</title>
        <authorList>
            <person name="Seuylemezian A."/>
            <person name="Singh N.K."/>
            <person name="Wood J."/>
            <person name="Venkateswaran K."/>
        </authorList>
    </citation>
    <scope>NUCLEOTIDE SEQUENCE [LARGE SCALE GENOMIC DNA]</scope>
    <source>
        <strain evidence="1 2">S/N-304-OC-R4</strain>
    </source>
</reference>
<protein>
    <submittedName>
        <fullName evidence="1">Uncharacterized protein</fullName>
    </submittedName>
</protein>
<comment type="caution">
    <text evidence="1">The sequence shown here is derived from an EMBL/GenBank/DDBJ whole genome shotgun (WGS) entry which is preliminary data.</text>
</comment>
<proteinExistence type="predicted"/>
<dbReference type="RefSeq" id="WP_221789756.1">
    <property type="nucleotide sequence ID" value="NZ_JACLIC010000031.1"/>
</dbReference>
<evidence type="ECO:0000313" key="1">
    <source>
        <dbReference type="EMBL" id="MBY0205247.1"/>
    </source>
</evidence>